<dbReference type="GO" id="GO:0004497">
    <property type="term" value="F:monooxygenase activity"/>
    <property type="evidence" value="ECO:0007669"/>
    <property type="project" value="UniProtKB-KW"/>
</dbReference>
<sequence length="75" mass="8390">MAYIESAVTTFLGAFVLFLICTVVYNWVRSRGYPPGPLGLPLVGYVPFLGEKPNETLRDVAKKYGNIFSFYIGHN</sequence>
<dbReference type="GO" id="GO:0016705">
    <property type="term" value="F:oxidoreductase activity, acting on paired donors, with incorporation or reduction of molecular oxygen"/>
    <property type="evidence" value="ECO:0007669"/>
    <property type="project" value="InterPro"/>
</dbReference>
<keyword evidence="2" id="KW-0560">Oxidoreductase</keyword>
<dbReference type="EMBL" id="BPLR01015847">
    <property type="protein sequence ID" value="GIY79115.1"/>
    <property type="molecule type" value="Genomic_DNA"/>
</dbReference>
<protein>
    <submittedName>
        <fullName evidence="4">Cytochrome P450 2J6</fullName>
    </submittedName>
</protein>
<dbReference type="PANTHER" id="PTHR24299:SF21">
    <property type="entry name" value="OS09G0441600 PROTEIN"/>
    <property type="match status" value="1"/>
</dbReference>
<evidence type="ECO:0000313" key="5">
    <source>
        <dbReference type="Proteomes" id="UP001054945"/>
    </source>
</evidence>
<evidence type="ECO:0000256" key="2">
    <source>
        <dbReference type="ARBA" id="ARBA00023033"/>
    </source>
</evidence>
<dbReference type="Proteomes" id="UP001054945">
    <property type="component" value="Unassembled WGS sequence"/>
</dbReference>
<dbReference type="Gene3D" id="1.10.630.10">
    <property type="entry name" value="Cytochrome P450"/>
    <property type="match status" value="1"/>
</dbReference>
<dbReference type="InterPro" id="IPR001128">
    <property type="entry name" value="Cyt_P450"/>
</dbReference>
<evidence type="ECO:0000256" key="3">
    <source>
        <dbReference type="SAM" id="Phobius"/>
    </source>
</evidence>
<name>A0AAV4WAL6_CAEEX</name>
<accession>A0AAV4WAL6</accession>
<dbReference type="AlphaFoldDB" id="A0AAV4WAL6"/>
<keyword evidence="2" id="KW-0503">Monooxygenase</keyword>
<dbReference type="GO" id="GO:0005506">
    <property type="term" value="F:iron ion binding"/>
    <property type="evidence" value="ECO:0007669"/>
    <property type="project" value="InterPro"/>
</dbReference>
<keyword evidence="3" id="KW-1133">Transmembrane helix</keyword>
<dbReference type="GO" id="GO:0020037">
    <property type="term" value="F:heme binding"/>
    <property type="evidence" value="ECO:0007669"/>
    <property type="project" value="InterPro"/>
</dbReference>
<dbReference type="SUPFAM" id="SSF48264">
    <property type="entry name" value="Cytochrome P450"/>
    <property type="match status" value="1"/>
</dbReference>
<keyword evidence="3" id="KW-0812">Transmembrane</keyword>
<gene>
    <name evidence="4" type="primary">Cyp2j6_0</name>
    <name evidence="4" type="ORF">CEXT_110811</name>
</gene>
<reference evidence="4 5" key="1">
    <citation type="submission" date="2021-06" db="EMBL/GenBank/DDBJ databases">
        <title>Caerostris extrusa draft genome.</title>
        <authorList>
            <person name="Kono N."/>
            <person name="Arakawa K."/>
        </authorList>
    </citation>
    <scope>NUCLEOTIDE SEQUENCE [LARGE SCALE GENOMIC DNA]</scope>
</reference>
<organism evidence="4 5">
    <name type="scientific">Caerostris extrusa</name>
    <name type="common">Bark spider</name>
    <name type="synonym">Caerostris bankana</name>
    <dbReference type="NCBI Taxonomy" id="172846"/>
    <lineage>
        <taxon>Eukaryota</taxon>
        <taxon>Metazoa</taxon>
        <taxon>Ecdysozoa</taxon>
        <taxon>Arthropoda</taxon>
        <taxon>Chelicerata</taxon>
        <taxon>Arachnida</taxon>
        <taxon>Araneae</taxon>
        <taxon>Araneomorphae</taxon>
        <taxon>Entelegynae</taxon>
        <taxon>Araneoidea</taxon>
        <taxon>Araneidae</taxon>
        <taxon>Caerostris</taxon>
    </lineage>
</organism>
<dbReference type="InterPro" id="IPR036396">
    <property type="entry name" value="Cyt_P450_sf"/>
</dbReference>
<evidence type="ECO:0000256" key="1">
    <source>
        <dbReference type="ARBA" id="ARBA00010617"/>
    </source>
</evidence>
<feature type="transmembrane region" description="Helical" evidence="3">
    <location>
        <begin position="6"/>
        <end position="28"/>
    </location>
</feature>
<comment type="similarity">
    <text evidence="1">Belongs to the cytochrome P450 family.</text>
</comment>
<evidence type="ECO:0000313" key="4">
    <source>
        <dbReference type="EMBL" id="GIY79115.1"/>
    </source>
</evidence>
<dbReference type="PANTHER" id="PTHR24299">
    <property type="entry name" value="CYTOCHROME P450 FAMILY 1"/>
    <property type="match status" value="1"/>
</dbReference>
<comment type="caution">
    <text evidence="4">The sequence shown here is derived from an EMBL/GenBank/DDBJ whole genome shotgun (WGS) entry which is preliminary data.</text>
</comment>
<dbReference type="Pfam" id="PF00067">
    <property type="entry name" value="p450"/>
    <property type="match status" value="1"/>
</dbReference>
<keyword evidence="5" id="KW-1185">Reference proteome</keyword>
<proteinExistence type="inferred from homology"/>
<keyword evidence="3" id="KW-0472">Membrane</keyword>